<keyword evidence="3 9" id="KW-0812">Transmembrane</keyword>
<reference evidence="12" key="1">
    <citation type="submission" date="2014-08" db="EMBL/GenBank/DDBJ databases">
        <authorList>
            <person name="Senf B."/>
            <person name="Petzold A."/>
            <person name="Downie B.R."/>
            <person name="Koch P."/>
            <person name="Platzer M."/>
        </authorList>
    </citation>
    <scope>NUCLEOTIDE SEQUENCE [LARGE SCALE GENOMIC DNA]</scope>
    <source>
        <strain evidence="12">GRZ</strain>
    </source>
</reference>
<dbReference type="GO" id="GO:0042554">
    <property type="term" value="P:superoxide anion generation"/>
    <property type="evidence" value="ECO:0007669"/>
    <property type="project" value="TreeGrafter"/>
</dbReference>
<evidence type="ECO:0000259" key="10">
    <source>
        <dbReference type="Pfam" id="PF01794"/>
    </source>
</evidence>
<keyword evidence="8 9" id="KW-0472">Membrane</keyword>
<sequence>MGNKIVNYGVPSFIIVVWMGINIFLFVWYYLFYDRGDNFFYTRHLLGSALAWARAPAAVLNFNCMLILLPVCRNLLSLIRGSLMCCSRTMRRQMDRNLTFHKLVAYMIALMTAIHMVAHLLNVEWYNNSRQGVYDELSTTLSDLADMENTTYLNPIRTTNLNPQQIPLYFAFTSIAGLTGIIITLALILMITSSMEVIRRSYFEVFWYTHHLFVIFFAGLVIHGIGGIVRRQSNMEEHNFTLCKDQADDWGKIPECPNPEFEGGPAATWMWVLGPMIIYAAERLLRLIRYVQNVQYRKIVMRPSKVLELQLVKKGFKMEEDFFSVHIRSAGDWTDKLIEIMQKLPEGAQGPKMGVDGPFGTASEDVFDYEVSMLVGAGIGVTPFASILKSIWYRFKDNDPKLRTRKIYFYWLCRETHAFEWFADLLQLLEKEMEQRGLWDFLTYKLFLTGWDQSHADHVMVHFDEDTDVVTGLKQKTHYGRPSWDKEFEQVRRDNPASVVGMFLCGPAALANVLEKKCGKYSDVDPRRTKFYFNKENF</sequence>
<dbReference type="GO" id="GO:0016175">
    <property type="term" value="F:superoxide-generating NAD(P)H oxidase activity"/>
    <property type="evidence" value="ECO:0007669"/>
    <property type="project" value="TreeGrafter"/>
</dbReference>
<keyword evidence="4" id="KW-0479">Metal-binding</keyword>
<feature type="domain" description="Ferric oxidoreductase" evidence="10">
    <location>
        <begin position="67"/>
        <end position="220"/>
    </location>
</feature>
<dbReference type="Pfam" id="PF08030">
    <property type="entry name" value="NAD_binding_6"/>
    <property type="match status" value="1"/>
</dbReference>
<dbReference type="InterPro" id="IPR039261">
    <property type="entry name" value="FNR_nucleotide-bd"/>
</dbReference>
<dbReference type="GO" id="GO:0006952">
    <property type="term" value="P:defense response"/>
    <property type="evidence" value="ECO:0007669"/>
    <property type="project" value="TreeGrafter"/>
</dbReference>
<feature type="transmembrane region" description="Helical" evidence="9">
    <location>
        <begin position="51"/>
        <end position="79"/>
    </location>
</feature>
<feature type="transmembrane region" description="Helical" evidence="9">
    <location>
        <begin position="12"/>
        <end position="31"/>
    </location>
</feature>
<gene>
    <name evidence="12" type="primary">nox1</name>
</gene>
<feature type="domain" description="Ferric reductase NAD binding" evidence="11">
    <location>
        <begin position="369"/>
        <end position="518"/>
    </location>
</feature>
<dbReference type="CDD" id="cd06186">
    <property type="entry name" value="NOX_Duox_like_FAD_NADP"/>
    <property type="match status" value="1"/>
</dbReference>
<evidence type="ECO:0000256" key="3">
    <source>
        <dbReference type="ARBA" id="ARBA00022692"/>
    </source>
</evidence>
<evidence type="ECO:0000256" key="9">
    <source>
        <dbReference type="SAM" id="Phobius"/>
    </source>
</evidence>
<evidence type="ECO:0000256" key="2">
    <source>
        <dbReference type="ARBA" id="ARBA00022617"/>
    </source>
</evidence>
<reference evidence="12" key="3">
    <citation type="submission" date="2025-09" db="UniProtKB">
        <authorList>
            <consortium name="Ensembl"/>
        </authorList>
    </citation>
    <scope>IDENTIFICATION</scope>
</reference>
<reference evidence="12" key="2">
    <citation type="submission" date="2025-08" db="UniProtKB">
        <authorList>
            <consortium name="Ensembl"/>
        </authorList>
    </citation>
    <scope>IDENTIFICATION</scope>
</reference>
<evidence type="ECO:0000256" key="8">
    <source>
        <dbReference type="ARBA" id="ARBA00023136"/>
    </source>
</evidence>
<evidence type="ECO:0000313" key="13">
    <source>
        <dbReference type="Proteomes" id="UP000694548"/>
    </source>
</evidence>
<keyword evidence="2" id="KW-0349">Heme</keyword>
<dbReference type="GO" id="GO:0043020">
    <property type="term" value="C:NADPH oxidase complex"/>
    <property type="evidence" value="ECO:0007669"/>
    <property type="project" value="TreeGrafter"/>
</dbReference>
<dbReference type="InterPro" id="IPR050369">
    <property type="entry name" value="RBOH/FRE"/>
</dbReference>
<dbReference type="Proteomes" id="UP000694548">
    <property type="component" value="Chromosome sgr01"/>
</dbReference>
<evidence type="ECO:0000256" key="6">
    <source>
        <dbReference type="ARBA" id="ARBA00023002"/>
    </source>
</evidence>
<name>A0A8C6KAA4_NOTFU</name>
<evidence type="ECO:0000313" key="12">
    <source>
        <dbReference type="Ensembl" id="ENSNFUP00015002036.1"/>
    </source>
</evidence>
<keyword evidence="13" id="KW-1185">Reference proteome</keyword>
<evidence type="ECO:0000256" key="1">
    <source>
        <dbReference type="ARBA" id="ARBA00004141"/>
    </source>
</evidence>
<proteinExistence type="predicted"/>
<dbReference type="InterPro" id="IPR013121">
    <property type="entry name" value="Fe_red_NAD-bd_6"/>
</dbReference>
<feature type="transmembrane region" description="Helical" evidence="9">
    <location>
        <begin position="100"/>
        <end position="121"/>
    </location>
</feature>
<dbReference type="Ensembl" id="ENSNFUT00015002181.1">
    <property type="protein sequence ID" value="ENSNFUP00015002036.1"/>
    <property type="gene ID" value="ENSNFUG00015001064.1"/>
</dbReference>
<dbReference type="Pfam" id="PF01794">
    <property type="entry name" value="Ferric_reduct"/>
    <property type="match status" value="1"/>
</dbReference>
<keyword evidence="7" id="KW-0408">Iron</keyword>
<keyword evidence="6" id="KW-0560">Oxidoreductase</keyword>
<dbReference type="GO" id="GO:0046872">
    <property type="term" value="F:metal ion binding"/>
    <property type="evidence" value="ECO:0007669"/>
    <property type="project" value="UniProtKB-KW"/>
</dbReference>
<dbReference type="PANTHER" id="PTHR11972:SF203">
    <property type="entry name" value="NADPH OXIDASE 1"/>
    <property type="match status" value="1"/>
</dbReference>
<accession>A0A8C6KAA4</accession>
<protein>
    <submittedName>
        <fullName evidence="12">NADPH oxidase 1</fullName>
    </submittedName>
</protein>
<dbReference type="InterPro" id="IPR013130">
    <property type="entry name" value="Fe3_Rdtase_TM_dom"/>
</dbReference>
<dbReference type="PANTHER" id="PTHR11972">
    <property type="entry name" value="NADPH OXIDASE"/>
    <property type="match status" value="1"/>
</dbReference>
<dbReference type="InterPro" id="IPR000778">
    <property type="entry name" value="Cyt_b245_heavy_chain"/>
</dbReference>
<evidence type="ECO:0000256" key="7">
    <source>
        <dbReference type="ARBA" id="ARBA00023004"/>
    </source>
</evidence>
<dbReference type="FunFam" id="3.40.50.80:FF:000004">
    <property type="entry name" value="NADPH oxidase isoform 2"/>
    <property type="match status" value="1"/>
</dbReference>
<feature type="transmembrane region" description="Helical" evidence="9">
    <location>
        <begin position="168"/>
        <end position="193"/>
    </location>
</feature>
<dbReference type="SUPFAM" id="SSF52343">
    <property type="entry name" value="Ferredoxin reductase-like, C-terminal NADP-linked domain"/>
    <property type="match status" value="1"/>
</dbReference>
<organism evidence="12 13">
    <name type="scientific">Nothobranchius furzeri</name>
    <name type="common">Turquoise killifish</name>
    <dbReference type="NCBI Taxonomy" id="105023"/>
    <lineage>
        <taxon>Eukaryota</taxon>
        <taxon>Metazoa</taxon>
        <taxon>Chordata</taxon>
        <taxon>Craniata</taxon>
        <taxon>Vertebrata</taxon>
        <taxon>Euteleostomi</taxon>
        <taxon>Actinopterygii</taxon>
        <taxon>Neopterygii</taxon>
        <taxon>Teleostei</taxon>
        <taxon>Neoteleostei</taxon>
        <taxon>Acanthomorphata</taxon>
        <taxon>Ovalentaria</taxon>
        <taxon>Atherinomorphae</taxon>
        <taxon>Cyprinodontiformes</taxon>
        <taxon>Nothobranchiidae</taxon>
        <taxon>Nothobranchius</taxon>
    </lineage>
</organism>
<dbReference type="GeneTree" id="ENSGT00940000165729"/>
<evidence type="ECO:0000259" key="11">
    <source>
        <dbReference type="Pfam" id="PF08030"/>
    </source>
</evidence>
<dbReference type="Gene3D" id="3.40.50.80">
    <property type="entry name" value="Nucleotide-binding domain of ferredoxin-NADP reductase (FNR) module"/>
    <property type="match status" value="1"/>
</dbReference>
<dbReference type="PRINTS" id="PR00466">
    <property type="entry name" value="GP91PHOX"/>
</dbReference>
<keyword evidence="5 9" id="KW-1133">Transmembrane helix</keyword>
<dbReference type="AlphaFoldDB" id="A0A8C6KAA4"/>
<evidence type="ECO:0000256" key="4">
    <source>
        <dbReference type="ARBA" id="ARBA00022723"/>
    </source>
</evidence>
<comment type="subcellular location">
    <subcellularLocation>
        <location evidence="1">Membrane</location>
        <topology evidence="1">Multi-pass membrane protein</topology>
    </subcellularLocation>
</comment>
<feature type="transmembrane region" description="Helical" evidence="9">
    <location>
        <begin position="205"/>
        <end position="229"/>
    </location>
</feature>
<evidence type="ECO:0000256" key="5">
    <source>
        <dbReference type="ARBA" id="ARBA00022989"/>
    </source>
</evidence>